<proteinExistence type="predicted"/>
<dbReference type="Proteomes" id="UP001469553">
    <property type="component" value="Unassembled WGS sequence"/>
</dbReference>
<reference evidence="2 3" key="1">
    <citation type="submission" date="2021-06" db="EMBL/GenBank/DDBJ databases">
        <authorList>
            <person name="Palmer J.M."/>
        </authorList>
    </citation>
    <scope>NUCLEOTIDE SEQUENCE [LARGE SCALE GENOMIC DNA]</scope>
    <source>
        <strain evidence="2 3">AS_MEX2019</strain>
        <tissue evidence="2">Muscle</tissue>
    </source>
</reference>
<protein>
    <submittedName>
        <fullName evidence="2">Uncharacterized protein</fullName>
    </submittedName>
</protein>
<evidence type="ECO:0000313" key="2">
    <source>
        <dbReference type="EMBL" id="MEQ2284867.1"/>
    </source>
</evidence>
<feature type="region of interest" description="Disordered" evidence="1">
    <location>
        <begin position="1"/>
        <end position="50"/>
    </location>
</feature>
<name>A0ABV0XTZ2_9TELE</name>
<comment type="caution">
    <text evidence="2">The sequence shown here is derived from an EMBL/GenBank/DDBJ whole genome shotgun (WGS) entry which is preliminary data.</text>
</comment>
<keyword evidence="3" id="KW-1185">Reference proteome</keyword>
<feature type="compositionally biased region" description="Polar residues" evidence="1">
    <location>
        <begin position="1"/>
        <end position="24"/>
    </location>
</feature>
<sequence length="90" mass="10020">MKGTSRAISRTSTAGKQQESSTNRAVAEKVTSVRAESSPGEKERGRYQLSDPLRTEGGFAVKNCMECKGNFRPFGVLARAWMDSMQRTMW</sequence>
<accession>A0ABV0XTZ2</accession>
<gene>
    <name evidence="2" type="ORF">AMECASPLE_025965</name>
</gene>
<evidence type="ECO:0000256" key="1">
    <source>
        <dbReference type="SAM" id="MobiDB-lite"/>
    </source>
</evidence>
<evidence type="ECO:0000313" key="3">
    <source>
        <dbReference type="Proteomes" id="UP001469553"/>
    </source>
</evidence>
<organism evidence="2 3">
    <name type="scientific">Ameca splendens</name>
    <dbReference type="NCBI Taxonomy" id="208324"/>
    <lineage>
        <taxon>Eukaryota</taxon>
        <taxon>Metazoa</taxon>
        <taxon>Chordata</taxon>
        <taxon>Craniata</taxon>
        <taxon>Vertebrata</taxon>
        <taxon>Euteleostomi</taxon>
        <taxon>Actinopterygii</taxon>
        <taxon>Neopterygii</taxon>
        <taxon>Teleostei</taxon>
        <taxon>Neoteleostei</taxon>
        <taxon>Acanthomorphata</taxon>
        <taxon>Ovalentaria</taxon>
        <taxon>Atherinomorphae</taxon>
        <taxon>Cyprinodontiformes</taxon>
        <taxon>Goodeidae</taxon>
        <taxon>Ameca</taxon>
    </lineage>
</organism>
<dbReference type="EMBL" id="JAHRIP010012011">
    <property type="protein sequence ID" value="MEQ2284867.1"/>
    <property type="molecule type" value="Genomic_DNA"/>
</dbReference>